<feature type="compositionally biased region" description="Basic and acidic residues" evidence="1">
    <location>
        <begin position="1"/>
        <end position="24"/>
    </location>
</feature>
<dbReference type="AlphaFoldDB" id="A0A2W0CR84"/>
<dbReference type="EMBL" id="PRLG01000029">
    <property type="protein sequence ID" value="PYY26221.1"/>
    <property type="molecule type" value="Genomic_DNA"/>
</dbReference>
<comment type="caution">
    <text evidence="3">The sequence shown here is derived from an EMBL/GenBank/DDBJ whole genome shotgun (WGS) entry which is preliminary data.</text>
</comment>
<evidence type="ECO:0008006" key="5">
    <source>
        <dbReference type="Google" id="ProtNLM"/>
    </source>
</evidence>
<evidence type="ECO:0000313" key="4">
    <source>
        <dbReference type="Proteomes" id="UP000247459"/>
    </source>
</evidence>
<keyword evidence="2" id="KW-0812">Transmembrane</keyword>
<feature type="transmembrane region" description="Helical" evidence="2">
    <location>
        <begin position="47"/>
        <end position="66"/>
    </location>
</feature>
<organism evidence="3 4">
    <name type="scientific">Paenibacillus illinoisensis</name>
    <dbReference type="NCBI Taxonomy" id="59845"/>
    <lineage>
        <taxon>Bacteria</taxon>
        <taxon>Bacillati</taxon>
        <taxon>Bacillota</taxon>
        <taxon>Bacilli</taxon>
        <taxon>Bacillales</taxon>
        <taxon>Paenibacillaceae</taxon>
        <taxon>Paenibacillus</taxon>
    </lineage>
</organism>
<dbReference type="RefSeq" id="WP_095358184.1">
    <property type="nucleotide sequence ID" value="NZ_JAXBDC010000001.1"/>
</dbReference>
<evidence type="ECO:0000313" key="3">
    <source>
        <dbReference type="EMBL" id="PYY26221.1"/>
    </source>
</evidence>
<dbReference type="Pfam" id="PF19893">
    <property type="entry name" value="DUF6366"/>
    <property type="match status" value="1"/>
</dbReference>
<reference evidence="3 4" key="1">
    <citation type="submission" date="2018-01" db="EMBL/GenBank/DDBJ databases">
        <title>Genome sequence of the PGP bacterium Paenibacillus illinoisensis E3.</title>
        <authorList>
            <person name="Rolli E."/>
            <person name="Marasco R."/>
            <person name="Bessem C."/>
            <person name="Michoud G."/>
            <person name="Gaiarsa S."/>
            <person name="Borin S."/>
            <person name="Daffonchio D."/>
        </authorList>
    </citation>
    <scope>NUCLEOTIDE SEQUENCE [LARGE SCALE GENOMIC DNA]</scope>
    <source>
        <strain evidence="3 4">E3</strain>
    </source>
</reference>
<evidence type="ECO:0000256" key="2">
    <source>
        <dbReference type="SAM" id="Phobius"/>
    </source>
</evidence>
<evidence type="ECO:0000256" key="1">
    <source>
        <dbReference type="SAM" id="MobiDB-lite"/>
    </source>
</evidence>
<keyword evidence="2" id="KW-1133">Transmembrane helix</keyword>
<gene>
    <name evidence="3" type="ORF">PIL02S_05611</name>
</gene>
<keyword evidence="2" id="KW-0472">Membrane</keyword>
<protein>
    <recommendedName>
        <fullName evidence="5">Phage capsid protein</fullName>
    </recommendedName>
</protein>
<sequence>MNKDQETPEKMRERLQREEQRDHAGGTFKNGLDRAQFGNLGELASSLGWIGTGVVIVVIIAVFVWLK</sequence>
<proteinExistence type="predicted"/>
<feature type="region of interest" description="Disordered" evidence="1">
    <location>
        <begin position="1"/>
        <end position="30"/>
    </location>
</feature>
<dbReference type="InterPro" id="IPR045946">
    <property type="entry name" value="DUF6366"/>
</dbReference>
<dbReference type="Proteomes" id="UP000247459">
    <property type="component" value="Unassembled WGS sequence"/>
</dbReference>
<accession>A0A2W0CR84</accession>
<name>A0A2W0CR84_9BACL</name>